<dbReference type="PROSITE" id="PS51257">
    <property type="entry name" value="PROKAR_LIPOPROTEIN"/>
    <property type="match status" value="1"/>
</dbReference>
<proteinExistence type="predicted"/>
<protein>
    <recommendedName>
        <fullName evidence="3">Lipoprotein</fullName>
    </recommendedName>
</protein>
<dbReference type="RefSeq" id="WP_312551173.1">
    <property type="nucleotide sequence ID" value="NZ_JBHRVV010000001.1"/>
</dbReference>
<reference evidence="2" key="1">
    <citation type="journal article" date="2019" name="Int. J. Syst. Evol. Microbiol.">
        <title>The Global Catalogue of Microorganisms (GCM) 10K type strain sequencing project: providing services to taxonomists for standard genome sequencing and annotation.</title>
        <authorList>
            <consortium name="The Broad Institute Genomics Platform"/>
            <consortium name="The Broad Institute Genome Sequencing Center for Infectious Disease"/>
            <person name="Wu L."/>
            <person name="Ma J."/>
        </authorList>
    </citation>
    <scope>NUCLEOTIDE SEQUENCE [LARGE SCALE GENOMIC DNA]</scope>
    <source>
        <strain evidence="2">CCM 7480</strain>
    </source>
</reference>
<comment type="caution">
    <text evidence="1">The sequence shown here is derived from an EMBL/GenBank/DDBJ whole genome shotgun (WGS) entry which is preliminary data.</text>
</comment>
<evidence type="ECO:0000313" key="1">
    <source>
        <dbReference type="EMBL" id="MFC3457342.1"/>
    </source>
</evidence>
<accession>A0ABV7PHZ8</accession>
<keyword evidence="2" id="KW-1185">Reference proteome</keyword>
<evidence type="ECO:0008006" key="3">
    <source>
        <dbReference type="Google" id="ProtNLM"/>
    </source>
</evidence>
<evidence type="ECO:0000313" key="2">
    <source>
        <dbReference type="Proteomes" id="UP001595665"/>
    </source>
</evidence>
<organism evidence="1 2">
    <name type="scientific">Massilia haematophila</name>
    <dbReference type="NCBI Taxonomy" id="457923"/>
    <lineage>
        <taxon>Bacteria</taxon>
        <taxon>Pseudomonadati</taxon>
        <taxon>Pseudomonadota</taxon>
        <taxon>Betaproteobacteria</taxon>
        <taxon>Burkholderiales</taxon>
        <taxon>Oxalobacteraceae</taxon>
        <taxon>Telluria group</taxon>
        <taxon>Massilia</taxon>
    </lineage>
</organism>
<dbReference type="Proteomes" id="UP001595665">
    <property type="component" value="Unassembled WGS sequence"/>
</dbReference>
<sequence>MKLLRLSTLALACVLASACKDRHEPVKPTVPAPSGMFVDR</sequence>
<dbReference type="EMBL" id="JBHRVV010000001">
    <property type="protein sequence ID" value="MFC3457342.1"/>
    <property type="molecule type" value="Genomic_DNA"/>
</dbReference>
<name>A0ABV7PHZ8_9BURK</name>
<gene>
    <name evidence="1" type="ORF">ACFOPH_03655</name>
</gene>